<dbReference type="CDD" id="cd00093">
    <property type="entry name" value="HTH_XRE"/>
    <property type="match status" value="1"/>
</dbReference>
<dbReference type="PANTHER" id="PTHR46797:SF1">
    <property type="entry name" value="METHYLPHOSPHONATE SYNTHASE"/>
    <property type="match status" value="1"/>
</dbReference>
<dbReference type="AlphaFoldDB" id="A0A1Y0V119"/>
<dbReference type="Pfam" id="PF01381">
    <property type="entry name" value="HTH_3"/>
    <property type="match status" value="1"/>
</dbReference>
<accession>A0A1Y0V119</accession>
<dbReference type="InterPro" id="IPR050807">
    <property type="entry name" value="TransReg_Diox_bact_type"/>
</dbReference>
<dbReference type="InterPro" id="IPR010982">
    <property type="entry name" value="Lambda_DNA-bd_dom_sf"/>
</dbReference>
<keyword evidence="3" id="KW-0614">Plasmid</keyword>
<reference evidence="3 4" key="1">
    <citation type="submission" date="2017-05" db="EMBL/GenBank/DDBJ databases">
        <title>Genome sequence of Acetobacter pasteurianus subsp. ascendens strain SRCM101447.</title>
        <authorList>
            <person name="Cho S.H."/>
        </authorList>
    </citation>
    <scope>NUCLEOTIDE SEQUENCE [LARGE SCALE GENOMIC DNA]</scope>
    <source>
        <strain evidence="3 4">SRCM101447</strain>
        <plasmid evidence="4">Plasmid pap1447-1 sequence</plasmid>
    </source>
</reference>
<dbReference type="GO" id="GO:0003700">
    <property type="term" value="F:DNA-binding transcription factor activity"/>
    <property type="evidence" value="ECO:0007669"/>
    <property type="project" value="TreeGrafter"/>
</dbReference>
<dbReference type="Gene3D" id="1.10.260.40">
    <property type="entry name" value="lambda repressor-like DNA-binding domains"/>
    <property type="match status" value="1"/>
</dbReference>
<organism evidence="3 4">
    <name type="scientific">Acetobacter ascendens</name>
    <dbReference type="NCBI Taxonomy" id="481146"/>
    <lineage>
        <taxon>Bacteria</taxon>
        <taxon>Pseudomonadati</taxon>
        <taxon>Pseudomonadota</taxon>
        <taxon>Alphaproteobacteria</taxon>
        <taxon>Acetobacterales</taxon>
        <taxon>Acetobacteraceae</taxon>
        <taxon>Acetobacter</taxon>
    </lineage>
</organism>
<protein>
    <recommendedName>
        <fullName evidence="2">HTH cro/C1-type domain-containing protein</fullName>
    </recommendedName>
</protein>
<dbReference type="GO" id="GO:0005829">
    <property type="term" value="C:cytosol"/>
    <property type="evidence" value="ECO:0007669"/>
    <property type="project" value="TreeGrafter"/>
</dbReference>
<dbReference type="GO" id="GO:0003677">
    <property type="term" value="F:DNA binding"/>
    <property type="evidence" value="ECO:0007669"/>
    <property type="project" value="UniProtKB-KW"/>
</dbReference>
<dbReference type="RefSeq" id="WP_052013627.1">
    <property type="nucleotide sequence ID" value="NZ_CP021525.1"/>
</dbReference>
<feature type="domain" description="HTH cro/C1-type" evidence="2">
    <location>
        <begin position="169"/>
        <end position="223"/>
    </location>
</feature>
<evidence type="ECO:0000259" key="2">
    <source>
        <dbReference type="PROSITE" id="PS50943"/>
    </source>
</evidence>
<sequence length="276" mass="30048">MSKKPKETQANTKLFKDGLLYRNISATLTEQCKRIGITPTTLSKLSGIHTSTIKYFRTSQKTGKPFSVGTFFGLAKALQLDFDQVLPPHGGALEPFPPPLTQKDVDSLAVAAKALETSKPDLLRLMKTLSEMGKPTNPAIEETAAVFAAESGFKVPGSLEILIMIGRRVRSLRIVRGLGRSELRGISGVPFSSIFAIEAGLQNPSMQTLYQLAEALQAPISFFFKTDPETEKNQIDLERRAASIIACGQISSVNEMLSTVEYLFRTASGTSPFESS</sequence>
<dbReference type="Proteomes" id="UP000195633">
    <property type="component" value="Plasmid pAP1447-1"/>
</dbReference>
<dbReference type="InterPro" id="IPR001387">
    <property type="entry name" value="Cro/C1-type_HTH"/>
</dbReference>
<evidence type="ECO:0000256" key="1">
    <source>
        <dbReference type="ARBA" id="ARBA00023125"/>
    </source>
</evidence>
<dbReference type="PROSITE" id="PS50943">
    <property type="entry name" value="HTH_CROC1"/>
    <property type="match status" value="1"/>
</dbReference>
<dbReference type="EMBL" id="CP021525">
    <property type="protein sequence ID" value="ARW11872.1"/>
    <property type="molecule type" value="Genomic_DNA"/>
</dbReference>
<proteinExistence type="predicted"/>
<evidence type="ECO:0000313" key="3">
    <source>
        <dbReference type="EMBL" id="ARW11872.1"/>
    </source>
</evidence>
<keyword evidence="1" id="KW-0238">DNA-binding</keyword>
<dbReference type="SMART" id="SM00530">
    <property type="entry name" value="HTH_XRE"/>
    <property type="match status" value="2"/>
</dbReference>
<evidence type="ECO:0000313" key="4">
    <source>
        <dbReference type="Proteomes" id="UP000195633"/>
    </source>
</evidence>
<dbReference type="PANTHER" id="PTHR46797">
    <property type="entry name" value="HTH-TYPE TRANSCRIPTIONAL REGULATOR"/>
    <property type="match status" value="1"/>
</dbReference>
<dbReference type="SUPFAM" id="SSF47413">
    <property type="entry name" value="lambda repressor-like DNA-binding domains"/>
    <property type="match status" value="1"/>
</dbReference>
<geneLocation type="plasmid" evidence="4">
    <name>pap1447-1 sequence</name>
</geneLocation>
<gene>
    <name evidence="3" type="ORF">S101447_02835</name>
</gene>
<name>A0A1Y0V119_9PROT</name>